<proteinExistence type="predicted"/>
<protein>
    <submittedName>
        <fullName evidence="1">Uncharacterized protein</fullName>
    </submittedName>
</protein>
<dbReference type="AlphaFoldDB" id="A0A8S1Y270"/>
<dbReference type="Proteomes" id="UP000689195">
    <property type="component" value="Unassembled WGS sequence"/>
</dbReference>
<comment type="caution">
    <text evidence="1">The sequence shown here is derived from an EMBL/GenBank/DDBJ whole genome shotgun (WGS) entry which is preliminary data.</text>
</comment>
<dbReference type="OrthoDB" id="10562405at2759"/>
<keyword evidence="2" id="KW-1185">Reference proteome</keyword>
<organism evidence="1 2">
    <name type="scientific">Paramecium pentaurelia</name>
    <dbReference type="NCBI Taxonomy" id="43138"/>
    <lineage>
        <taxon>Eukaryota</taxon>
        <taxon>Sar</taxon>
        <taxon>Alveolata</taxon>
        <taxon>Ciliophora</taxon>
        <taxon>Intramacronucleata</taxon>
        <taxon>Oligohymenophorea</taxon>
        <taxon>Peniculida</taxon>
        <taxon>Parameciidae</taxon>
        <taxon>Paramecium</taxon>
    </lineage>
</organism>
<sequence length="157" mass="18550">MFIIAQITYCLPLYFLNFEKICTLSNKEFCLQFFSYFVNDQTKTSLNQKLVSYINPAISNSLRSYLTAEGQEICTASSIDDFNIAPEIINCQKHILKCKQYIQSPELIIKYISIEPMSYVIQCLDGYQIILNWYYQYCDDNCQVCQNMKIDYQKQFY</sequence>
<evidence type="ECO:0000313" key="2">
    <source>
        <dbReference type="Proteomes" id="UP000689195"/>
    </source>
</evidence>
<name>A0A8S1Y270_9CILI</name>
<evidence type="ECO:0000313" key="1">
    <source>
        <dbReference type="EMBL" id="CAD8207555.1"/>
    </source>
</evidence>
<accession>A0A8S1Y270</accession>
<gene>
    <name evidence="1" type="ORF">PPENT_87.1.T1470147</name>
</gene>
<dbReference type="EMBL" id="CAJJDO010000147">
    <property type="protein sequence ID" value="CAD8207555.1"/>
    <property type="molecule type" value="Genomic_DNA"/>
</dbReference>
<reference evidence="1" key="1">
    <citation type="submission" date="2021-01" db="EMBL/GenBank/DDBJ databases">
        <authorList>
            <consortium name="Genoscope - CEA"/>
            <person name="William W."/>
        </authorList>
    </citation>
    <scope>NUCLEOTIDE SEQUENCE</scope>
</reference>